<dbReference type="Proteomes" id="UP000001542">
    <property type="component" value="Unassembled WGS sequence"/>
</dbReference>
<reference evidence="2" key="2">
    <citation type="journal article" date="2007" name="Science">
        <title>Draft genome sequence of the sexually transmitted pathogen Trichomonas vaginalis.</title>
        <authorList>
            <person name="Carlton J.M."/>
            <person name="Hirt R.P."/>
            <person name="Silva J.C."/>
            <person name="Delcher A.L."/>
            <person name="Schatz M."/>
            <person name="Zhao Q."/>
            <person name="Wortman J.R."/>
            <person name="Bidwell S.L."/>
            <person name="Alsmark U.C.M."/>
            <person name="Besteiro S."/>
            <person name="Sicheritz-Ponten T."/>
            <person name="Noel C.J."/>
            <person name="Dacks J.B."/>
            <person name="Foster P.G."/>
            <person name="Simillion C."/>
            <person name="Van de Peer Y."/>
            <person name="Miranda-Saavedra D."/>
            <person name="Barton G.J."/>
            <person name="Westrop G.D."/>
            <person name="Mueller S."/>
            <person name="Dessi D."/>
            <person name="Fiori P.L."/>
            <person name="Ren Q."/>
            <person name="Paulsen I."/>
            <person name="Zhang H."/>
            <person name="Bastida-Corcuera F.D."/>
            <person name="Simoes-Barbosa A."/>
            <person name="Brown M.T."/>
            <person name="Hayes R.D."/>
            <person name="Mukherjee M."/>
            <person name="Okumura C.Y."/>
            <person name="Schneider R."/>
            <person name="Smith A.J."/>
            <person name="Vanacova S."/>
            <person name="Villalvazo M."/>
            <person name="Haas B.J."/>
            <person name="Pertea M."/>
            <person name="Feldblyum T.V."/>
            <person name="Utterback T.R."/>
            <person name="Shu C.L."/>
            <person name="Osoegawa K."/>
            <person name="de Jong P.J."/>
            <person name="Hrdy I."/>
            <person name="Horvathova L."/>
            <person name="Zubacova Z."/>
            <person name="Dolezal P."/>
            <person name="Malik S.B."/>
            <person name="Logsdon J.M. Jr."/>
            <person name="Henze K."/>
            <person name="Gupta A."/>
            <person name="Wang C.C."/>
            <person name="Dunne R.L."/>
            <person name="Upcroft J.A."/>
            <person name="Upcroft P."/>
            <person name="White O."/>
            <person name="Salzberg S.L."/>
            <person name="Tang P."/>
            <person name="Chiu C.-H."/>
            <person name="Lee Y.-S."/>
            <person name="Embley T.M."/>
            <person name="Coombs G.H."/>
            <person name="Mottram J.C."/>
            <person name="Tachezy J."/>
            <person name="Fraser-Liggett C.M."/>
            <person name="Johnson P.J."/>
        </authorList>
    </citation>
    <scope>NUCLEOTIDE SEQUENCE [LARGE SCALE GENOMIC DNA]</scope>
    <source>
        <strain evidence="2">G3</strain>
    </source>
</reference>
<feature type="transmembrane region" description="Helical" evidence="1">
    <location>
        <begin position="95"/>
        <end position="115"/>
    </location>
</feature>
<proteinExistence type="predicted"/>
<dbReference type="STRING" id="5722.A2D9E4"/>
<feature type="transmembrane region" description="Helical" evidence="1">
    <location>
        <begin position="127"/>
        <end position="145"/>
    </location>
</feature>
<sequence length="335" mass="38329">MQYLGTGLVSVFYIIRSLMSSSNQIHVTSTNQNFWNLVIRIILISVFEVISTSLNMISLSNMPLGDWHMLRGTFYFFDYFLSYIFYRQRVYTYKIIFIALIFISTCTIAIQYAFLGSETKLIRGRSILFSLLAQFFQACQILFEFRYFTDPSDPVEMLIGLEGIISMMLCICFVLPIFHFVKTPGFNSLHENIFDTISMIKNSTTLIVLVLLYILFVTFYHILSVFLIERATDRTRSILGCIRSATILVSLPLIYLIDKSSGQSFTLSTIILYLASAIEIVGFLMYDAVFRIRRLSYPPGTEIGTNDIVGYNEEDSPLILRSKASTDTNNAVQIL</sequence>
<dbReference type="VEuPathDB" id="TrichDB:TVAG_075470"/>
<keyword evidence="1" id="KW-0472">Membrane</keyword>
<dbReference type="VEuPathDB" id="TrichDB:TVAGG3_0286840"/>
<feature type="transmembrane region" description="Helical" evidence="1">
    <location>
        <begin position="69"/>
        <end position="86"/>
    </location>
</feature>
<organism evidence="2 3">
    <name type="scientific">Trichomonas vaginalis (strain ATCC PRA-98 / G3)</name>
    <dbReference type="NCBI Taxonomy" id="412133"/>
    <lineage>
        <taxon>Eukaryota</taxon>
        <taxon>Metamonada</taxon>
        <taxon>Parabasalia</taxon>
        <taxon>Trichomonadida</taxon>
        <taxon>Trichomonadidae</taxon>
        <taxon>Trichomonas</taxon>
    </lineage>
</organism>
<accession>A2D9E4</accession>
<reference evidence="2" key="1">
    <citation type="submission" date="2006-10" db="EMBL/GenBank/DDBJ databases">
        <authorList>
            <person name="Amadeo P."/>
            <person name="Zhao Q."/>
            <person name="Wortman J."/>
            <person name="Fraser-Liggett C."/>
            <person name="Carlton J."/>
        </authorList>
    </citation>
    <scope>NUCLEOTIDE SEQUENCE</scope>
    <source>
        <strain evidence="2">G3</strain>
    </source>
</reference>
<keyword evidence="3" id="KW-1185">Reference proteome</keyword>
<dbReference type="SUPFAM" id="SSF103481">
    <property type="entry name" value="Multidrug resistance efflux transporter EmrE"/>
    <property type="match status" value="1"/>
</dbReference>
<dbReference type="InParanoid" id="A2D9E4"/>
<protein>
    <submittedName>
        <fullName evidence="2">Uncharacterized protein</fullName>
    </submittedName>
</protein>
<dbReference type="PANTHER" id="PTHR13146:SF3">
    <property type="entry name" value="EAMA DOMAIN-CONTAINING PROTEIN"/>
    <property type="match status" value="1"/>
</dbReference>
<feature type="transmembrane region" description="Helical" evidence="1">
    <location>
        <begin position="240"/>
        <end position="257"/>
    </location>
</feature>
<feature type="transmembrane region" description="Helical" evidence="1">
    <location>
        <begin position="37"/>
        <end position="57"/>
    </location>
</feature>
<feature type="transmembrane region" description="Helical" evidence="1">
    <location>
        <begin position="157"/>
        <end position="181"/>
    </location>
</feature>
<gene>
    <name evidence="2" type="ORF">TVAG_075470</name>
</gene>
<name>A2D9E4_TRIV3</name>
<dbReference type="GO" id="GO:0016020">
    <property type="term" value="C:membrane"/>
    <property type="evidence" value="ECO:0000318"/>
    <property type="project" value="GO_Central"/>
</dbReference>
<dbReference type="AlphaFoldDB" id="A2D9E4"/>
<evidence type="ECO:0000313" key="3">
    <source>
        <dbReference type="Proteomes" id="UP000001542"/>
    </source>
</evidence>
<dbReference type="InterPro" id="IPR037185">
    <property type="entry name" value="EmrE-like"/>
</dbReference>
<dbReference type="RefSeq" id="XP_001583786.1">
    <property type="nucleotide sequence ID" value="XM_001583736.1"/>
</dbReference>
<keyword evidence="1" id="KW-0812">Transmembrane</keyword>
<feature type="transmembrane region" description="Helical" evidence="1">
    <location>
        <begin position="263"/>
        <end position="286"/>
    </location>
</feature>
<evidence type="ECO:0000256" key="1">
    <source>
        <dbReference type="SAM" id="Phobius"/>
    </source>
</evidence>
<keyword evidence="1" id="KW-1133">Transmembrane helix</keyword>
<dbReference type="EMBL" id="DS113181">
    <property type="protein sequence ID" value="EAY22800.1"/>
    <property type="molecule type" value="Genomic_DNA"/>
</dbReference>
<dbReference type="PANTHER" id="PTHR13146">
    <property type="match status" value="1"/>
</dbReference>
<feature type="transmembrane region" description="Helical" evidence="1">
    <location>
        <begin position="206"/>
        <end position="228"/>
    </location>
</feature>
<evidence type="ECO:0000313" key="2">
    <source>
        <dbReference type="EMBL" id="EAY22800.1"/>
    </source>
</evidence>
<dbReference type="KEGG" id="tva:5468376"/>